<organism evidence="1 2">
    <name type="scientific">Desulforapulum autotrophicum (strain ATCC 43914 / DSM 3382 / VKM B-1955 / HRM2)</name>
    <name type="common">Desulfobacterium autotrophicum</name>
    <dbReference type="NCBI Taxonomy" id="177437"/>
    <lineage>
        <taxon>Bacteria</taxon>
        <taxon>Pseudomonadati</taxon>
        <taxon>Thermodesulfobacteriota</taxon>
        <taxon>Desulfobacteria</taxon>
        <taxon>Desulfobacterales</taxon>
        <taxon>Desulfobacteraceae</taxon>
        <taxon>Desulforapulum</taxon>
    </lineage>
</organism>
<dbReference type="RefSeq" id="WP_015904266.1">
    <property type="nucleotide sequence ID" value="NC_012108.1"/>
</dbReference>
<name>C0QFT3_DESAH</name>
<dbReference type="Proteomes" id="UP000000442">
    <property type="component" value="Chromosome"/>
</dbReference>
<dbReference type="AlphaFoldDB" id="C0QFT3"/>
<dbReference type="HOGENOM" id="CLU_623648_0_0_7"/>
<proteinExistence type="predicted"/>
<protein>
    <submittedName>
        <fullName evidence="1">Uncharacterized protein</fullName>
    </submittedName>
</protein>
<reference evidence="1 2" key="1">
    <citation type="journal article" date="2009" name="Environ. Microbiol.">
        <title>Genome sequence of Desulfobacterium autotrophicum HRM2, a marine sulfate reducer oxidizing organic carbon completely to carbon dioxide.</title>
        <authorList>
            <person name="Strittmatter A.W."/>
            <person name="Liesegang H."/>
            <person name="Rabus R."/>
            <person name="Decker I."/>
            <person name="Amann J."/>
            <person name="Andres S."/>
            <person name="Henne A."/>
            <person name="Fricke W.F."/>
            <person name="Martinez-Arias R."/>
            <person name="Bartels D."/>
            <person name="Goesmann A."/>
            <person name="Krause L."/>
            <person name="Puehler A."/>
            <person name="Klenk H.P."/>
            <person name="Richter M."/>
            <person name="Schuler M."/>
            <person name="Gloeckner F.O."/>
            <person name="Meyerdierks A."/>
            <person name="Gottschalk G."/>
            <person name="Amann R."/>
        </authorList>
    </citation>
    <scope>NUCLEOTIDE SEQUENCE [LARGE SCALE GENOMIC DNA]</scope>
    <source>
        <strain evidence="2">ATCC 43914 / DSM 3382 / HRM2</strain>
    </source>
</reference>
<keyword evidence="2" id="KW-1185">Reference proteome</keyword>
<dbReference type="KEGG" id="dat:HRM2_24070"/>
<dbReference type="EMBL" id="CP001087">
    <property type="protein sequence ID" value="ACN15501.1"/>
    <property type="molecule type" value="Genomic_DNA"/>
</dbReference>
<evidence type="ECO:0000313" key="2">
    <source>
        <dbReference type="Proteomes" id="UP000000442"/>
    </source>
</evidence>
<evidence type="ECO:0000313" key="1">
    <source>
        <dbReference type="EMBL" id="ACN15501.1"/>
    </source>
</evidence>
<gene>
    <name evidence="1" type="ordered locus">HRM2_24070</name>
</gene>
<accession>C0QFT3</accession>
<sequence>MAQKTWIIKGTLKLRELPLSYKDGDKWVPLSGATIKISANEGIRWNSWGTVTTAADGSFVMRKKKDASKRKIRVEVQFKNKNTVVYGENASLLSKALTLLKPIGVVNNANNIALNGILTHVSRLTYKSDFYTLKESNERNTGGGDYEFDYGTISIGKKASGYLYEHASIFYGCEKLRKHLSQMGQPFAKKIAVKYPHNNELIPDLGEMSYCSPINNCVYLVKNSQRNSLYADGQITFNTLYHELMHLWAYGYSKGEDNLAWQLIVHGGTHDGLQAKTYTAFHEAWAEHGSNVMLKNIFNQTSDIYGGHDYWKGPFYKPALIEMGITNIGKVDRQEFGWMHVFNCLTCDGLINFNTHIPQEHAPLFARVDQLAKDTIPTIDIYDLMQVFRMPDPYTISEMNLVDFMDRVQKVAPEINSKMRAGYMKVFDPSESKPPRDCF</sequence>